<dbReference type="PRINTS" id="PR00368">
    <property type="entry name" value="FADPNR"/>
</dbReference>
<feature type="domain" description="FAD-dependent oxidoreductase 2 FAD-binding" evidence="13">
    <location>
        <begin position="7"/>
        <end position="382"/>
    </location>
</feature>
<keyword evidence="7 12" id="KW-0662">Pyridine nucleotide biosynthesis</keyword>
<evidence type="ECO:0000313" key="16">
    <source>
        <dbReference type="Proteomes" id="UP001595579"/>
    </source>
</evidence>
<reference evidence="16" key="1">
    <citation type="journal article" date="2019" name="Int. J. Syst. Evol. Microbiol.">
        <title>The Global Catalogue of Microorganisms (GCM) 10K type strain sequencing project: providing services to taxonomists for standard genome sequencing and annotation.</title>
        <authorList>
            <consortium name="The Broad Institute Genomics Platform"/>
            <consortium name="The Broad Institute Genome Sequencing Center for Infectious Disease"/>
            <person name="Wu L."/>
            <person name="Ma J."/>
        </authorList>
    </citation>
    <scope>NUCLEOTIDE SEQUENCE [LARGE SCALE GENOMIC DNA]</scope>
    <source>
        <strain evidence="16">CECT 7698</strain>
    </source>
</reference>
<evidence type="ECO:0000259" key="14">
    <source>
        <dbReference type="Pfam" id="PF02910"/>
    </source>
</evidence>
<dbReference type="InterPro" id="IPR015939">
    <property type="entry name" value="Fum_Rdtase/Succ_DH_flav-like_C"/>
</dbReference>
<sequence length="530" mass="56697">MTRSEHDVLIIGGGVAGLTLALELAETRRVTLLRPASDDHGASRWAQGGIAAVLSPQDDIQAHVADTLDAGDGLCDEATVRFAVTQGPAAIDWLIGLGVPFTPDANPQAPYPFHLTREGGHGARRVIHAADATGRALIDTLLSHVRAHPAILLHQDVNAIELIADSVGHCRGAYCLTADNQLTALLATDTVLATGGASGLFRHTTSPIPACGEGMIMAAELGAELMNLEFQQFHPTCLYDPTGSPFLISEALRGEGGVLRNLDGQRFMPAIDPRAELAPRDIVARAIDAEMQRDHSPHVLLDMTHLPARTVRELFPTIHAHCLERGWDITCGPIPVVPAAHYSCGGVATDHHGASQVPHLYAIGEVACTGLHGANRMASNSLLECLVFARATAQALRHPEPRSSAPLQAVSFGGEGRVDSAMIAELMGRVREVMSRNAGIVRHDAGLEEAASALQVLRRQCQTLWHRHLPSVELCSLWRAVCLAELTVKAARRRRESRGLHFNRDCLGHAPGPAQASHSYLNRSCSVDAS</sequence>
<evidence type="ECO:0000256" key="3">
    <source>
        <dbReference type="ARBA" id="ARBA00008562"/>
    </source>
</evidence>
<evidence type="ECO:0000313" key="15">
    <source>
        <dbReference type="EMBL" id="MFC3282577.1"/>
    </source>
</evidence>
<evidence type="ECO:0000256" key="4">
    <source>
        <dbReference type="ARBA" id="ARBA00012173"/>
    </source>
</evidence>
<comment type="cofactor">
    <cofactor evidence="1 12">
        <name>FAD</name>
        <dbReference type="ChEBI" id="CHEBI:57692"/>
    </cofactor>
</comment>
<keyword evidence="9 12" id="KW-0560">Oxidoreductase</keyword>
<dbReference type="Pfam" id="PF00890">
    <property type="entry name" value="FAD_binding_2"/>
    <property type="match status" value="1"/>
</dbReference>
<comment type="catalytic activity">
    <reaction evidence="10">
        <text>L-aspartate + O2 = iminosuccinate + H2O2</text>
        <dbReference type="Rhea" id="RHEA:25876"/>
        <dbReference type="ChEBI" id="CHEBI:15379"/>
        <dbReference type="ChEBI" id="CHEBI:16240"/>
        <dbReference type="ChEBI" id="CHEBI:29991"/>
        <dbReference type="ChEBI" id="CHEBI:77875"/>
        <dbReference type="EC" id="1.4.3.16"/>
    </reaction>
    <physiologicalReaction direction="left-to-right" evidence="10">
        <dbReference type="Rhea" id="RHEA:25877"/>
    </physiologicalReaction>
</comment>
<dbReference type="Gene3D" id="3.90.700.10">
    <property type="entry name" value="Succinate dehydrogenase/fumarate reductase flavoprotein, catalytic domain"/>
    <property type="match status" value="1"/>
</dbReference>
<feature type="domain" description="Fumarate reductase/succinate dehydrogenase flavoprotein-like C-terminal" evidence="14">
    <location>
        <begin position="430"/>
        <end position="506"/>
    </location>
</feature>
<dbReference type="Proteomes" id="UP001595579">
    <property type="component" value="Unassembled WGS sequence"/>
</dbReference>
<evidence type="ECO:0000256" key="12">
    <source>
        <dbReference type="RuleBase" id="RU362049"/>
    </source>
</evidence>
<comment type="caution">
    <text evidence="15">The sequence shown here is derived from an EMBL/GenBank/DDBJ whole genome shotgun (WGS) entry which is preliminary data.</text>
</comment>
<protein>
    <recommendedName>
        <fullName evidence="5 11">L-aspartate oxidase</fullName>
        <ecNumber evidence="4 11">1.4.3.16</ecNumber>
    </recommendedName>
</protein>
<evidence type="ECO:0000256" key="2">
    <source>
        <dbReference type="ARBA" id="ARBA00004950"/>
    </source>
</evidence>
<keyword evidence="6 12" id="KW-0285">Flavoprotein</keyword>
<evidence type="ECO:0000256" key="9">
    <source>
        <dbReference type="ARBA" id="ARBA00023002"/>
    </source>
</evidence>
<accession>A0ABV7LJ90</accession>
<dbReference type="Gene3D" id="3.50.50.60">
    <property type="entry name" value="FAD/NAD(P)-binding domain"/>
    <property type="match status" value="1"/>
</dbReference>
<evidence type="ECO:0000256" key="10">
    <source>
        <dbReference type="ARBA" id="ARBA00048305"/>
    </source>
</evidence>
<evidence type="ECO:0000256" key="11">
    <source>
        <dbReference type="NCBIfam" id="TIGR00551"/>
    </source>
</evidence>
<name>A0ABV7LJ90_9GAMM</name>
<dbReference type="EMBL" id="JBHRUG010000005">
    <property type="protein sequence ID" value="MFC3282577.1"/>
    <property type="molecule type" value="Genomic_DNA"/>
</dbReference>
<proteinExistence type="inferred from homology"/>
<dbReference type="PANTHER" id="PTHR42716:SF2">
    <property type="entry name" value="L-ASPARTATE OXIDASE, CHLOROPLASTIC"/>
    <property type="match status" value="1"/>
</dbReference>
<evidence type="ECO:0000256" key="8">
    <source>
        <dbReference type="ARBA" id="ARBA00022827"/>
    </source>
</evidence>
<comment type="similarity">
    <text evidence="3 12">Belongs to the FAD-dependent oxidoreductase 2 family. NadB subfamily.</text>
</comment>
<dbReference type="SUPFAM" id="SSF56425">
    <property type="entry name" value="Succinate dehydrogenase/fumarate reductase flavoprotein, catalytic domain"/>
    <property type="match status" value="1"/>
</dbReference>
<dbReference type="EC" id="1.4.3.16" evidence="4 11"/>
<dbReference type="SUPFAM" id="SSF46977">
    <property type="entry name" value="Succinate dehydrogenase/fumarate reductase flavoprotein C-terminal domain"/>
    <property type="match status" value="1"/>
</dbReference>
<evidence type="ECO:0000256" key="6">
    <source>
        <dbReference type="ARBA" id="ARBA00022630"/>
    </source>
</evidence>
<dbReference type="PANTHER" id="PTHR42716">
    <property type="entry name" value="L-ASPARTATE OXIDASE"/>
    <property type="match status" value="1"/>
</dbReference>
<comment type="pathway">
    <text evidence="2 12">Cofactor biosynthesis; NAD(+) biosynthesis; iminoaspartate from L-aspartate (oxidase route): step 1/1.</text>
</comment>
<dbReference type="NCBIfam" id="TIGR00551">
    <property type="entry name" value="nadB"/>
    <property type="match status" value="1"/>
</dbReference>
<dbReference type="InterPro" id="IPR003953">
    <property type="entry name" value="FAD-dep_OxRdtase_2_FAD-bd"/>
</dbReference>
<comment type="subcellular location">
    <subcellularLocation>
        <location evidence="12">Cytoplasm</location>
    </subcellularLocation>
</comment>
<dbReference type="Pfam" id="PF02910">
    <property type="entry name" value="Succ_DH_flav_C"/>
    <property type="match status" value="1"/>
</dbReference>
<dbReference type="InterPro" id="IPR027477">
    <property type="entry name" value="Succ_DH/fumarate_Rdtase_cat_sf"/>
</dbReference>
<dbReference type="InterPro" id="IPR037099">
    <property type="entry name" value="Fum_R/Succ_DH_flav-like_C_sf"/>
</dbReference>
<keyword evidence="8 12" id="KW-0274">FAD</keyword>
<dbReference type="Gene3D" id="1.20.58.100">
    <property type="entry name" value="Fumarate reductase/succinate dehydrogenase flavoprotein-like, C-terminal domain"/>
    <property type="match status" value="1"/>
</dbReference>
<evidence type="ECO:0000256" key="5">
    <source>
        <dbReference type="ARBA" id="ARBA00021901"/>
    </source>
</evidence>
<dbReference type="InterPro" id="IPR036188">
    <property type="entry name" value="FAD/NAD-bd_sf"/>
</dbReference>
<dbReference type="SUPFAM" id="SSF51905">
    <property type="entry name" value="FAD/NAD(P)-binding domain"/>
    <property type="match status" value="1"/>
</dbReference>
<evidence type="ECO:0000256" key="7">
    <source>
        <dbReference type="ARBA" id="ARBA00022642"/>
    </source>
</evidence>
<evidence type="ECO:0000256" key="1">
    <source>
        <dbReference type="ARBA" id="ARBA00001974"/>
    </source>
</evidence>
<gene>
    <name evidence="15" type="primary">nadB</name>
    <name evidence="15" type="ORF">ACFOEV_03000</name>
</gene>
<organism evidence="15 16">
    <name type="scientific">Litchfieldella rifensis</name>
    <dbReference type="NCBI Taxonomy" id="762643"/>
    <lineage>
        <taxon>Bacteria</taxon>
        <taxon>Pseudomonadati</taxon>
        <taxon>Pseudomonadota</taxon>
        <taxon>Gammaproteobacteria</taxon>
        <taxon>Oceanospirillales</taxon>
        <taxon>Halomonadaceae</taxon>
        <taxon>Litchfieldella</taxon>
    </lineage>
</organism>
<evidence type="ECO:0000259" key="13">
    <source>
        <dbReference type="Pfam" id="PF00890"/>
    </source>
</evidence>
<dbReference type="InterPro" id="IPR005288">
    <property type="entry name" value="NadB"/>
</dbReference>
<keyword evidence="16" id="KW-1185">Reference proteome</keyword>
<dbReference type="GO" id="GO:0008734">
    <property type="term" value="F:L-aspartate oxidase activity"/>
    <property type="evidence" value="ECO:0007669"/>
    <property type="project" value="UniProtKB-EC"/>
</dbReference>
<comment type="function">
    <text evidence="12">Catalyzes the oxidation of L-aspartate to iminoaspartate.</text>
</comment>
<dbReference type="RefSeq" id="WP_386771462.1">
    <property type="nucleotide sequence ID" value="NZ_JBHRUG010000005.1"/>
</dbReference>